<keyword evidence="4 6" id="KW-1133">Transmembrane helix</keyword>
<evidence type="ECO:0000313" key="8">
    <source>
        <dbReference type="EnsemblMetazoa" id="XP_020899016.1"/>
    </source>
</evidence>
<feature type="transmembrane region" description="Helical" evidence="6">
    <location>
        <begin position="368"/>
        <end position="388"/>
    </location>
</feature>
<dbReference type="Gene3D" id="1.20.1250.20">
    <property type="entry name" value="MFS general substrate transporter like domains"/>
    <property type="match status" value="2"/>
</dbReference>
<feature type="transmembrane region" description="Helical" evidence="6">
    <location>
        <begin position="283"/>
        <end position="301"/>
    </location>
</feature>
<name>A0A913X4Z4_EXADI</name>
<evidence type="ECO:0000256" key="3">
    <source>
        <dbReference type="ARBA" id="ARBA00022692"/>
    </source>
</evidence>
<evidence type="ECO:0000256" key="1">
    <source>
        <dbReference type="ARBA" id="ARBA00004141"/>
    </source>
</evidence>
<sequence>MAVFIVGTFLLRFIFSSVYLQQIGLSSLYSGIILSTSRLAQAIGGLSLGYLADKADKRDAILAMSYLAYAITPLLITLPKPVYKCTEKPLINYRKSNLTRQKEKKGATINLSRLPAERYPEPRFQKNMKGSTDDQNLDEISKQTRGEYPNDRQVLMEKRKIFERNKTIFLPVFQDNSTARVLNVTNNIGTQNINITNVSRKHQENRVTFFYLLLIMVTGDFLGGATINLFDALVVSTIDDKKEYAKIRMWGNFAQAFIIPLTAIITYFKKVEICGISQSDFKIALYITSAISGVGWFFAMFKVRMPSSKIKDDKEKSTNTAASFKELIAPIETWSLLTMSLFFGIFISSLSSFLFWTMVELNPSQANLSIAVANFLKNLAALLVYNFVPTILHAIGYRNALNCSCLAFAASFATASLMFTPWLGVVVEVLASIAFCMAMSACVSYLGEVAHPSIAVTAQGLLHFLFSGAGPALGPFLAGLLLHISNQTITYVIFCGISIAVMVFSIVVQWIMKMRETRYQRLATSGQNLSS</sequence>
<dbReference type="Proteomes" id="UP000887567">
    <property type="component" value="Unplaced"/>
</dbReference>
<feature type="transmembrane region" description="Helical" evidence="6">
    <location>
        <begin position="400"/>
        <end position="423"/>
    </location>
</feature>
<dbReference type="InterPro" id="IPR024989">
    <property type="entry name" value="MFS_assoc_dom"/>
</dbReference>
<feature type="transmembrane region" description="Helical" evidence="6">
    <location>
        <begin position="429"/>
        <end position="449"/>
    </location>
</feature>
<feature type="transmembrane region" description="Helical" evidence="6">
    <location>
        <begin position="250"/>
        <end position="268"/>
    </location>
</feature>
<dbReference type="EnsemblMetazoa" id="XM_021043357.2">
    <property type="protein sequence ID" value="XP_020899016.1"/>
    <property type="gene ID" value="LOC110237745"/>
</dbReference>
<dbReference type="GeneID" id="110237745"/>
<organism evidence="8 9">
    <name type="scientific">Exaiptasia diaphana</name>
    <name type="common">Tropical sea anemone</name>
    <name type="synonym">Aiptasia pulchella</name>
    <dbReference type="NCBI Taxonomy" id="2652724"/>
    <lineage>
        <taxon>Eukaryota</taxon>
        <taxon>Metazoa</taxon>
        <taxon>Cnidaria</taxon>
        <taxon>Anthozoa</taxon>
        <taxon>Hexacorallia</taxon>
        <taxon>Actiniaria</taxon>
        <taxon>Aiptasiidae</taxon>
        <taxon>Exaiptasia</taxon>
    </lineage>
</organism>
<protein>
    <recommendedName>
        <fullName evidence="7">Major facilitator superfamily associated domain-containing protein</fullName>
    </recommendedName>
</protein>
<dbReference type="KEGG" id="epa:110237745"/>
<feature type="domain" description="Major facilitator superfamily associated" evidence="7">
    <location>
        <begin position="15"/>
        <end position="491"/>
    </location>
</feature>
<dbReference type="OrthoDB" id="515887at2759"/>
<dbReference type="GO" id="GO:0016020">
    <property type="term" value="C:membrane"/>
    <property type="evidence" value="ECO:0007669"/>
    <property type="project" value="UniProtKB-SubCell"/>
</dbReference>
<feature type="transmembrane region" description="Helical" evidence="6">
    <location>
        <begin position="488"/>
        <end position="512"/>
    </location>
</feature>
<keyword evidence="5 6" id="KW-0472">Membrane</keyword>
<dbReference type="PANTHER" id="PTHR16172">
    <property type="entry name" value="MAJOR FACILITATOR SUPERFAMILY DOMAIN-CONTAINING PROTEIN 6-LIKE"/>
    <property type="match status" value="1"/>
</dbReference>
<feature type="transmembrane region" description="Helical" evidence="6">
    <location>
        <begin position="334"/>
        <end position="356"/>
    </location>
</feature>
<evidence type="ECO:0000256" key="6">
    <source>
        <dbReference type="SAM" id="Phobius"/>
    </source>
</evidence>
<keyword evidence="3 6" id="KW-0812">Transmembrane</keyword>
<evidence type="ECO:0000256" key="5">
    <source>
        <dbReference type="ARBA" id="ARBA00023136"/>
    </source>
</evidence>
<feature type="transmembrane region" description="Helical" evidence="6">
    <location>
        <begin position="209"/>
        <end position="230"/>
    </location>
</feature>
<comment type="subcellular location">
    <subcellularLocation>
        <location evidence="1">Membrane</location>
        <topology evidence="1">Multi-pass membrane protein</topology>
    </subcellularLocation>
</comment>
<dbReference type="InterPro" id="IPR051717">
    <property type="entry name" value="MFS_MFSD6"/>
</dbReference>
<dbReference type="Pfam" id="PF12832">
    <property type="entry name" value="MFS_1_like"/>
    <property type="match status" value="1"/>
</dbReference>
<dbReference type="AlphaFoldDB" id="A0A913X4Z4"/>
<comment type="similarity">
    <text evidence="2">Belongs to the major facilitator superfamily. MFSD6 family.</text>
</comment>
<dbReference type="SUPFAM" id="SSF103473">
    <property type="entry name" value="MFS general substrate transporter"/>
    <property type="match status" value="1"/>
</dbReference>
<keyword evidence="9" id="KW-1185">Reference proteome</keyword>
<dbReference type="PANTHER" id="PTHR16172:SF2">
    <property type="entry name" value="MAJOR FACILITATOR SUPERFAMILY DOMAIN-CONTAINING PROTEIN 6"/>
    <property type="match status" value="1"/>
</dbReference>
<reference evidence="8" key="1">
    <citation type="submission" date="2022-11" db="UniProtKB">
        <authorList>
            <consortium name="EnsemblMetazoa"/>
        </authorList>
    </citation>
    <scope>IDENTIFICATION</scope>
</reference>
<evidence type="ECO:0000256" key="4">
    <source>
        <dbReference type="ARBA" id="ARBA00022989"/>
    </source>
</evidence>
<dbReference type="RefSeq" id="XP_020899016.1">
    <property type="nucleotide sequence ID" value="XM_021043357.2"/>
</dbReference>
<accession>A0A913X4Z4</accession>
<evidence type="ECO:0000313" key="9">
    <source>
        <dbReference type="Proteomes" id="UP000887567"/>
    </source>
</evidence>
<evidence type="ECO:0000256" key="2">
    <source>
        <dbReference type="ARBA" id="ARBA00005241"/>
    </source>
</evidence>
<feature type="transmembrane region" description="Helical" evidence="6">
    <location>
        <begin position="461"/>
        <end position="482"/>
    </location>
</feature>
<evidence type="ECO:0000259" key="7">
    <source>
        <dbReference type="Pfam" id="PF12832"/>
    </source>
</evidence>
<dbReference type="InterPro" id="IPR036259">
    <property type="entry name" value="MFS_trans_sf"/>
</dbReference>
<proteinExistence type="inferred from homology"/>